<protein>
    <submittedName>
        <fullName evidence="8">Neur_chan_LBD domain-containing protein</fullName>
    </submittedName>
</protein>
<name>A0A158Q599_DRAME</name>
<dbReference type="InterPro" id="IPR036734">
    <property type="entry name" value="Neur_chan_lig-bd_sf"/>
</dbReference>
<keyword evidence="4" id="KW-0732">Signal</keyword>
<reference evidence="5 7" key="2">
    <citation type="submission" date="2018-11" db="EMBL/GenBank/DDBJ databases">
        <authorList>
            <consortium name="Pathogen Informatics"/>
        </authorList>
    </citation>
    <scope>NUCLEOTIDE SEQUENCE [LARGE SCALE GENOMIC DNA]</scope>
</reference>
<comment type="subcellular location">
    <subcellularLocation>
        <location evidence="1">Membrane</location>
        <topology evidence="1">Multi-pass membrane protein</topology>
    </subcellularLocation>
</comment>
<dbReference type="GO" id="GO:0005230">
    <property type="term" value="F:extracellular ligand-gated monoatomic ion channel activity"/>
    <property type="evidence" value="ECO:0007669"/>
    <property type="project" value="InterPro"/>
</dbReference>
<dbReference type="EMBL" id="UYYG01000022">
    <property type="protein sequence ID" value="VDN51512.1"/>
    <property type="molecule type" value="Genomic_DNA"/>
</dbReference>
<accession>A0A158Q599</accession>
<dbReference type="WBParaSite" id="DME_0000687101-mRNA-1">
    <property type="protein sequence ID" value="DME_0000687101-mRNA-1"/>
    <property type="gene ID" value="DME_0000687101"/>
</dbReference>
<feature type="signal peptide" evidence="4">
    <location>
        <begin position="1"/>
        <end position="23"/>
    </location>
</feature>
<evidence type="ECO:0000256" key="4">
    <source>
        <dbReference type="SAM" id="SignalP"/>
    </source>
</evidence>
<dbReference type="OrthoDB" id="5872806at2759"/>
<evidence type="ECO:0000256" key="1">
    <source>
        <dbReference type="ARBA" id="ARBA00004141"/>
    </source>
</evidence>
<evidence type="ECO:0000313" key="6">
    <source>
        <dbReference type="Proteomes" id="UP000038040"/>
    </source>
</evidence>
<sequence>MLYSAPLSIFIVLCGELIYWVNCSIEKVNGSVKQGPSSVRIGMVINSVDDIDFKKSILKISITLTIILQKSRRAPGSLVVNHNQYQYPFSDIQLSSIRTERRDPNRVIKTSTDGTTSSISKYGLEIHCPFNFKLYPFETHNCAVSVFTSRFSIEQMTLSWIDAKDIQPSQNYISSGARISMNRDENCDFDEIYSNAELNIKSGNHLGKDAWTDGSVAAARTLYNKNCEMERNAAGNFIETGHFKAYLGNFIIICHLNHLKLFIATRELPSTIYITALDVWTAICFCFLFFTFVEMIVVYMLMKTSQKYWRLTNKNDSIRKESQYRQEKLAAKSCTLEKSVPSASNGRNRENKVKR</sequence>
<feature type="region of interest" description="Disordered" evidence="2">
    <location>
        <begin position="335"/>
        <end position="355"/>
    </location>
</feature>
<dbReference type="AlphaFoldDB" id="A0A158Q599"/>
<organism evidence="6 8">
    <name type="scientific">Dracunculus medinensis</name>
    <name type="common">Guinea worm</name>
    <dbReference type="NCBI Taxonomy" id="318479"/>
    <lineage>
        <taxon>Eukaryota</taxon>
        <taxon>Metazoa</taxon>
        <taxon>Ecdysozoa</taxon>
        <taxon>Nematoda</taxon>
        <taxon>Chromadorea</taxon>
        <taxon>Rhabditida</taxon>
        <taxon>Spirurina</taxon>
        <taxon>Dracunculoidea</taxon>
        <taxon>Dracunculidae</taxon>
        <taxon>Dracunculus</taxon>
    </lineage>
</organism>
<proteinExistence type="predicted"/>
<evidence type="ECO:0000256" key="3">
    <source>
        <dbReference type="SAM" id="Phobius"/>
    </source>
</evidence>
<dbReference type="Gene3D" id="1.20.58.390">
    <property type="entry name" value="Neurotransmitter-gated ion-channel transmembrane domain"/>
    <property type="match status" value="1"/>
</dbReference>
<evidence type="ECO:0000313" key="5">
    <source>
        <dbReference type="EMBL" id="VDN51512.1"/>
    </source>
</evidence>
<dbReference type="InterPro" id="IPR038050">
    <property type="entry name" value="Neuro_actylchol_rec"/>
</dbReference>
<keyword evidence="3" id="KW-0812">Transmembrane</keyword>
<dbReference type="STRING" id="318479.A0A158Q599"/>
<evidence type="ECO:0000313" key="8">
    <source>
        <dbReference type="WBParaSite" id="DME_0000687101-mRNA-1"/>
    </source>
</evidence>
<evidence type="ECO:0000256" key="2">
    <source>
        <dbReference type="SAM" id="MobiDB-lite"/>
    </source>
</evidence>
<keyword evidence="3" id="KW-0472">Membrane</keyword>
<evidence type="ECO:0000313" key="7">
    <source>
        <dbReference type="Proteomes" id="UP000274756"/>
    </source>
</evidence>
<dbReference type="Proteomes" id="UP000274756">
    <property type="component" value="Unassembled WGS sequence"/>
</dbReference>
<dbReference type="Proteomes" id="UP000038040">
    <property type="component" value="Unplaced"/>
</dbReference>
<dbReference type="Gene3D" id="2.70.170.10">
    <property type="entry name" value="Neurotransmitter-gated ion-channel ligand-binding domain"/>
    <property type="match status" value="1"/>
</dbReference>
<keyword evidence="3" id="KW-1133">Transmembrane helix</keyword>
<reference evidence="8" key="1">
    <citation type="submission" date="2016-04" db="UniProtKB">
        <authorList>
            <consortium name="WormBaseParasite"/>
        </authorList>
    </citation>
    <scope>IDENTIFICATION</scope>
</reference>
<gene>
    <name evidence="5" type="ORF">DME_LOCUS1485</name>
</gene>
<keyword evidence="7" id="KW-1185">Reference proteome</keyword>
<dbReference type="GO" id="GO:0016020">
    <property type="term" value="C:membrane"/>
    <property type="evidence" value="ECO:0007669"/>
    <property type="project" value="UniProtKB-SubCell"/>
</dbReference>
<feature type="chain" id="PRO_5041044470" evidence="4">
    <location>
        <begin position="24"/>
        <end position="355"/>
    </location>
</feature>
<dbReference type="SUPFAM" id="SSF90112">
    <property type="entry name" value="Neurotransmitter-gated ion-channel transmembrane pore"/>
    <property type="match status" value="1"/>
</dbReference>
<feature type="transmembrane region" description="Helical" evidence="3">
    <location>
        <begin position="279"/>
        <end position="301"/>
    </location>
</feature>
<dbReference type="SUPFAM" id="SSF63712">
    <property type="entry name" value="Nicotinic receptor ligand binding domain-like"/>
    <property type="match status" value="1"/>
</dbReference>
<dbReference type="InterPro" id="IPR036719">
    <property type="entry name" value="Neuro-gated_channel_TM_sf"/>
</dbReference>